<dbReference type="PANTHER" id="PTHR41532">
    <property type="entry name" value="FIXS PROTEIN"/>
    <property type="match status" value="1"/>
</dbReference>
<accession>A0A2Z3HPX8</accession>
<reference evidence="2" key="1">
    <citation type="submission" date="2018-05" db="EMBL/GenBank/DDBJ databases">
        <title>Genome sequencing of Phenylobacterium sp. HYN0004.</title>
        <authorList>
            <person name="Yi H."/>
            <person name="Baek C."/>
        </authorList>
    </citation>
    <scope>NUCLEOTIDE SEQUENCE [LARGE SCALE GENOMIC DNA]</scope>
    <source>
        <strain evidence="2">HYN0004</strain>
    </source>
</reference>
<dbReference type="Pfam" id="PF03597">
    <property type="entry name" value="FixS"/>
    <property type="match status" value="1"/>
</dbReference>
<gene>
    <name evidence="1" type="primary">ccoS</name>
    <name evidence="1" type="ORF">HYN04_12090</name>
</gene>
<name>A0A2Z3HPX8_9CAUL</name>
<dbReference type="KEGG" id="phb:HYN04_12090"/>
<dbReference type="EMBL" id="CP029479">
    <property type="protein sequence ID" value="AWM78423.1"/>
    <property type="molecule type" value="Genomic_DNA"/>
</dbReference>
<dbReference type="OrthoDB" id="9802763at2"/>
<evidence type="ECO:0000313" key="1">
    <source>
        <dbReference type="EMBL" id="AWM78423.1"/>
    </source>
</evidence>
<keyword evidence="2" id="KW-1185">Reference proteome</keyword>
<dbReference type="Proteomes" id="UP000247763">
    <property type="component" value="Chromosome"/>
</dbReference>
<dbReference type="PANTHER" id="PTHR41532:SF1">
    <property type="entry name" value="FIXS PROTEIN"/>
    <property type="match status" value="1"/>
</dbReference>
<sequence>MNIVVILAPFSLALALIGLAAFWWTLRNDQYEDPQGDASRILIEDPEDRPL</sequence>
<organism evidence="1 2">
    <name type="scientific">Phenylobacterium parvum</name>
    <dbReference type="NCBI Taxonomy" id="2201350"/>
    <lineage>
        <taxon>Bacteria</taxon>
        <taxon>Pseudomonadati</taxon>
        <taxon>Pseudomonadota</taxon>
        <taxon>Alphaproteobacteria</taxon>
        <taxon>Caulobacterales</taxon>
        <taxon>Caulobacteraceae</taxon>
        <taxon>Phenylobacterium</taxon>
    </lineage>
</organism>
<dbReference type="InterPro" id="IPR004714">
    <property type="entry name" value="Cyt_oxidase_maturation_cbb3"/>
</dbReference>
<dbReference type="AlphaFoldDB" id="A0A2Z3HPX8"/>
<dbReference type="NCBIfam" id="TIGR00847">
    <property type="entry name" value="ccoS"/>
    <property type="match status" value="1"/>
</dbReference>
<evidence type="ECO:0000313" key="2">
    <source>
        <dbReference type="Proteomes" id="UP000247763"/>
    </source>
</evidence>
<dbReference type="RefSeq" id="WP_110450989.1">
    <property type="nucleotide sequence ID" value="NZ_CP029479.1"/>
</dbReference>
<proteinExistence type="predicted"/>
<protein>
    <submittedName>
        <fullName evidence="1">Cbb3-type cytochrome oxidase assembly protein CcoS</fullName>
    </submittedName>
</protein>